<evidence type="ECO:0000256" key="1">
    <source>
        <dbReference type="SAM" id="SignalP"/>
    </source>
</evidence>
<feature type="domain" description="AFL C-terminal" evidence="3">
    <location>
        <begin position="206"/>
        <end position="298"/>
    </location>
</feature>
<feature type="signal peptide" evidence="1">
    <location>
        <begin position="1"/>
        <end position="29"/>
    </location>
</feature>
<dbReference type="RefSeq" id="WP_203903310.1">
    <property type="nucleotide sequence ID" value="NZ_BOPF01000031.1"/>
</dbReference>
<feature type="domain" description="AF-1763-like C-terminal" evidence="4">
    <location>
        <begin position="318"/>
        <end position="424"/>
    </location>
</feature>
<gene>
    <name evidence="5" type="ORF">Val02_67490</name>
</gene>
<accession>A0A8J3YSZ0</accession>
<dbReference type="SUPFAM" id="SSF53474">
    <property type="entry name" value="alpha/beta-Hydrolases"/>
    <property type="match status" value="1"/>
</dbReference>
<feature type="chain" id="PRO_5035196001" evidence="1">
    <location>
        <begin position="30"/>
        <end position="428"/>
    </location>
</feature>
<dbReference type="Gene3D" id="2.60.40.2190">
    <property type="match status" value="1"/>
</dbReference>
<dbReference type="InterPro" id="IPR006311">
    <property type="entry name" value="TAT_signal"/>
</dbReference>
<sequence length="428" mass="44759">MRRRTLLLSTGAAAAAAAVAATGTRAAWAAAPRPVLFVHGAAGSAAQFETQAKRFAGNGYPAEWIDGVDYDSTFAGASSSEVLDAVERAIDRLRALAGVTQVDLVAHSLGTFLSQSFLRTRSRAAKVAHYVNLDGSTALSRPGGVSTLAIWGEGSTARRILGATNVYQSDQSHTQTVTSTQSFTQMFRFLTGSAPATTSVVPAAGTIQLSGRVSLFPSNAPASGMRVDVHEVSPATGSRTALLTSFTVGADGAFGPIAASPTARYEFAIDQGSGQVQHQYFAPFQRTDRLVRLLTNRPGEGLGARVPVGPNHSALSITRYKEWWGDQGATGDALSVNGTQILNAVTAPRDKRVIGLFVHDQGVDGRTDLTRAIPDFDETFISAADVYIPSGGTVTVSVTSRAAGGTHLFTVPAWPSAAGRITLNVPDL</sequence>
<keyword evidence="1" id="KW-0732">Signal</keyword>
<organism evidence="5 6">
    <name type="scientific">Virgisporangium aliadipatigenens</name>
    <dbReference type="NCBI Taxonomy" id="741659"/>
    <lineage>
        <taxon>Bacteria</taxon>
        <taxon>Bacillati</taxon>
        <taxon>Actinomycetota</taxon>
        <taxon>Actinomycetes</taxon>
        <taxon>Micromonosporales</taxon>
        <taxon>Micromonosporaceae</taxon>
        <taxon>Virgisporangium</taxon>
    </lineage>
</organism>
<dbReference type="InterPro" id="IPR000073">
    <property type="entry name" value="AB_hydrolase_1"/>
</dbReference>
<dbReference type="GO" id="GO:0003824">
    <property type="term" value="F:catalytic activity"/>
    <property type="evidence" value="ECO:0007669"/>
    <property type="project" value="UniProtKB-ARBA"/>
</dbReference>
<dbReference type="Proteomes" id="UP000619260">
    <property type="component" value="Unassembled WGS sequence"/>
</dbReference>
<name>A0A8J3YSZ0_9ACTN</name>
<dbReference type="InterPro" id="IPR040664">
    <property type="entry name" value="AFL_C"/>
</dbReference>
<evidence type="ECO:0000313" key="5">
    <source>
        <dbReference type="EMBL" id="GIJ49863.1"/>
    </source>
</evidence>
<evidence type="ECO:0000259" key="2">
    <source>
        <dbReference type="Pfam" id="PF00561"/>
    </source>
</evidence>
<dbReference type="InterPro" id="IPR029058">
    <property type="entry name" value="AB_hydrolase_fold"/>
</dbReference>
<evidence type="ECO:0000259" key="4">
    <source>
        <dbReference type="Pfam" id="PF21768"/>
    </source>
</evidence>
<dbReference type="InterPro" id="IPR049036">
    <property type="entry name" value="AF_1763-like_C"/>
</dbReference>
<proteinExistence type="predicted"/>
<dbReference type="Gene3D" id="3.40.50.1820">
    <property type="entry name" value="alpha/beta hydrolase"/>
    <property type="match status" value="1"/>
</dbReference>
<reference evidence="5" key="1">
    <citation type="submission" date="2021-01" db="EMBL/GenBank/DDBJ databases">
        <title>Whole genome shotgun sequence of Virgisporangium aliadipatigenens NBRC 105644.</title>
        <authorList>
            <person name="Komaki H."/>
            <person name="Tamura T."/>
        </authorList>
    </citation>
    <scope>NUCLEOTIDE SEQUENCE</scope>
    <source>
        <strain evidence="5">NBRC 105644</strain>
    </source>
</reference>
<protein>
    <submittedName>
        <fullName evidence="5">Lipase</fullName>
    </submittedName>
</protein>
<dbReference type="Pfam" id="PF18067">
    <property type="entry name" value="Lipase_C"/>
    <property type="match status" value="1"/>
</dbReference>
<comment type="caution">
    <text evidence="5">The sequence shown here is derived from an EMBL/GenBank/DDBJ whole genome shotgun (WGS) entry which is preliminary data.</text>
</comment>
<dbReference type="Gene3D" id="2.60.40.2200">
    <property type="match status" value="1"/>
</dbReference>
<dbReference type="AlphaFoldDB" id="A0A8J3YSZ0"/>
<dbReference type="EMBL" id="BOPF01000031">
    <property type="protein sequence ID" value="GIJ49863.1"/>
    <property type="molecule type" value="Genomic_DNA"/>
</dbReference>
<feature type="domain" description="AB hydrolase-1" evidence="2">
    <location>
        <begin position="34"/>
        <end position="135"/>
    </location>
</feature>
<dbReference type="Pfam" id="PF00561">
    <property type="entry name" value="Abhydrolase_1"/>
    <property type="match status" value="1"/>
</dbReference>
<dbReference type="PROSITE" id="PS51318">
    <property type="entry name" value="TAT"/>
    <property type="match status" value="1"/>
</dbReference>
<evidence type="ECO:0000313" key="6">
    <source>
        <dbReference type="Proteomes" id="UP000619260"/>
    </source>
</evidence>
<keyword evidence="6" id="KW-1185">Reference proteome</keyword>
<evidence type="ECO:0000259" key="3">
    <source>
        <dbReference type="Pfam" id="PF18067"/>
    </source>
</evidence>
<dbReference type="Pfam" id="PF21768">
    <property type="entry name" value="AF_1763-like_C"/>
    <property type="match status" value="1"/>
</dbReference>